<accession>A0A1H7FSX5</accession>
<dbReference type="RefSeq" id="WP_069575714.1">
    <property type="nucleotide sequence ID" value="NZ_FOAK01000001.1"/>
</dbReference>
<dbReference type="EMBL" id="FOAK01000001">
    <property type="protein sequence ID" value="SEK28317.1"/>
    <property type="molecule type" value="Genomic_DNA"/>
</dbReference>
<keyword evidence="1" id="KW-0812">Transmembrane</keyword>
<protein>
    <submittedName>
        <fullName evidence="2">Membrane-bound hydrogenase subunit ehbG</fullName>
    </submittedName>
</protein>
<sequence length="111" mass="12248">MSLYDKIFDVVKQFRKLFSPGPVTNADVSGSITAEIFLIVSLVLATILLRHISVLLAGLVILFVAVVLIINIPLIPKFKIEQEDSLDKMLFYAIVTLAIIGVVMYWGGNLV</sequence>
<dbReference type="STRING" id="190974.SAMN05216439_0742"/>
<dbReference type="OrthoDB" id="71397at2157"/>
<dbReference type="AlphaFoldDB" id="A0A1H7FSX5"/>
<proteinExistence type="predicted"/>
<dbReference type="Proteomes" id="UP000199506">
    <property type="component" value="Unassembled WGS sequence"/>
</dbReference>
<feature type="transmembrane region" description="Helical" evidence="1">
    <location>
        <begin position="28"/>
        <end position="49"/>
    </location>
</feature>
<evidence type="ECO:0000313" key="2">
    <source>
        <dbReference type="EMBL" id="SEK28317.1"/>
    </source>
</evidence>
<evidence type="ECO:0000256" key="1">
    <source>
        <dbReference type="SAM" id="Phobius"/>
    </source>
</evidence>
<gene>
    <name evidence="2" type="ORF">SAMN05216439_0742</name>
</gene>
<keyword evidence="1" id="KW-0472">Membrane</keyword>
<organism evidence="2 3">
    <name type="scientific">Methanobrevibacter gottschalkii</name>
    <dbReference type="NCBI Taxonomy" id="190974"/>
    <lineage>
        <taxon>Archaea</taxon>
        <taxon>Methanobacteriati</taxon>
        <taxon>Methanobacteriota</taxon>
        <taxon>Methanomada group</taxon>
        <taxon>Methanobacteria</taxon>
        <taxon>Methanobacteriales</taxon>
        <taxon>Methanobacteriaceae</taxon>
        <taxon>Methanobrevibacter</taxon>
    </lineage>
</organism>
<reference evidence="2 3" key="1">
    <citation type="submission" date="2016-10" db="EMBL/GenBank/DDBJ databases">
        <authorList>
            <person name="de Groot N.N."/>
        </authorList>
    </citation>
    <scope>NUCLEOTIDE SEQUENCE [LARGE SCALE GENOMIC DNA]</scope>
    <source>
        <strain evidence="2 3">DSM 11978</strain>
    </source>
</reference>
<feature type="transmembrane region" description="Helical" evidence="1">
    <location>
        <begin position="89"/>
        <end position="108"/>
    </location>
</feature>
<evidence type="ECO:0000313" key="3">
    <source>
        <dbReference type="Proteomes" id="UP000199506"/>
    </source>
</evidence>
<feature type="transmembrane region" description="Helical" evidence="1">
    <location>
        <begin position="54"/>
        <end position="74"/>
    </location>
</feature>
<name>A0A1H7FSX5_9EURY</name>
<keyword evidence="1" id="KW-1133">Transmembrane helix</keyword>